<dbReference type="RefSeq" id="WP_379710360.1">
    <property type="nucleotide sequence ID" value="NZ_JBHTBS010000002.1"/>
</dbReference>
<dbReference type="EC" id="5.2.1.8" evidence="3 9"/>
<evidence type="ECO:0000256" key="3">
    <source>
        <dbReference type="ARBA" id="ARBA00013194"/>
    </source>
</evidence>
<proteinExistence type="inferred from homology"/>
<comment type="subcellular location">
    <subcellularLocation>
        <location evidence="9">Cytoplasm</location>
    </subcellularLocation>
    <text evidence="9">About half TF is bound to the ribosome near the polypeptide exit tunnel while the other half is free in the cytoplasm.</text>
</comment>
<feature type="coiled-coil region" evidence="10">
    <location>
        <begin position="134"/>
        <end position="161"/>
    </location>
</feature>
<evidence type="ECO:0000256" key="10">
    <source>
        <dbReference type="SAM" id="Coils"/>
    </source>
</evidence>
<evidence type="ECO:0000256" key="4">
    <source>
        <dbReference type="ARBA" id="ARBA00016902"/>
    </source>
</evidence>
<evidence type="ECO:0000313" key="15">
    <source>
        <dbReference type="Proteomes" id="UP001596472"/>
    </source>
</evidence>
<accession>A0ABW2L326</accession>
<evidence type="ECO:0000256" key="1">
    <source>
        <dbReference type="ARBA" id="ARBA00000971"/>
    </source>
</evidence>
<name>A0ABW2L326_9BACT</name>
<gene>
    <name evidence="9 14" type="primary">tig</name>
    <name evidence="14" type="ORF">ACFQY0_06140</name>
</gene>
<dbReference type="PANTHER" id="PTHR30560:SF3">
    <property type="entry name" value="TRIGGER FACTOR-LIKE PROTEIN TIG, CHLOROPLASTIC"/>
    <property type="match status" value="1"/>
</dbReference>
<comment type="catalytic activity">
    <reaction evidence="1 9">
        <text>[protein]-peptidylproline (omega=180) = [protein]-peptidylproline (omega=0)</text>
        <dbReference type="Rhea" id="RHEA:16237"/>
        <dbReference type="Rhea" id="RHEA-COMP:10747"/>
        <dbReference type="Rhea" id="RHEA-COMP:10748"/>
        <dbReference type="ChEBI" id="CHEBI:83833"/>
        <dbReference type="ChEBI" id="CHEBI:83834"/>
        <dbReference type="EC" id="5.2.1.8"/>
    </reaction>
</comment>
<organism evidence="14 15">
    <name type="scientific">Haloferula chungangensis</name>
    <dbReference type="NCBI Taxonomy" id="1048331"/>
    <lineage>
        <taxon>Bacteria</taxon>
        <taxon>Pseudomonadati</taxon>
        <taxon>Verrucomicrobiota</taxon>
        <taxon>Verrucomicrobiia</taxon>
        <taxon>Verrucomicrobiales</taxon>
        <taxon>Verrucomicrobiaceae</taxon>
        <taxon>Haloferula</taxon>
    </lineage>
</organism>
<comment type="similarity">
    <text evidence="2 9">Belongs to the FKBP-type PPIase family. Tig subfamily.</text>
</comment>
<feature type="domain" description="PPIase FKBP-type" evidence="11">
    <location>
        <begin position="156"/>
        <end position="247"/>
    </location>
</feature>
<dbReference type="Pfam" id="PF05698">
    <property type="entry name" value="Trigger_C"/>
    <property type="match status" value="1"/>
</dbReference>
<keyword evidence="9" id="KW-0131">Cell cycle</keyword>
<dbReference type="GO" id="GO:0003755">
    <property type="term" value="F:peptidyl-prolyl cis-trans isomerase activity"/>
    <property type="evidence" value="ECO:0007669"/>
    <property type="project" value="UniProtKB-EC"/>
</dbReference>
<dbReference type="NCBIfam" id="TIGR00115">
    <property type="entry name" value="tig"/>
    <property type="match status" value="1"/>
</dbReference>
<keyword evidence="10" id="KW-0175">Coiled coil</keyword>
<keyword evidence="7 9" id="KW-0413">Isomerase</keyword>
<comment type="function">
    <text evidence="9">Involved in protein export. Acts as a chaperone by maintaining the newly synthesized protein in an open conformation. Functions as a peptidyl-prolyl cis-trans isomerase.</text>
</comment>
<keyword evidence="9" id="KW-0963">Cytoplasm</keyword>
<evidence type="ECO:0000259" key="12">
    <source>
        <dbReference type="Pfam" id="PF05697"/>
    </source>
</evidence>
<dbReference type="PANTHER" id="PTHR30560">
    <property type="entry name" value="TRIGGER FACTOR CHAPERONE AND PEPTIDYL-PROLYL CIS/TRANS ISOMERASE"/>
    <property type="match status" value="1"/>
</dbReference>
<evidence type="ECO:0000256" key="5">
    <source>
        <dbReference type="ARBA" id="ARBA00023110"/>
    </source>
</evidence>
<dbReference type="SUPFAM" id="SSF109998">
    <property type="entry name" value="Triger factor/SurA peptide-binding domain-like"/>
    <property type="match status" value="1"/>
</dbReference>
<dbReference type="InterPro" id="IPR036611">
    <property type="entry name" value="Trigger_fac_ribosome-bd_sf"/>
</dbReference>
<dbReference type="Gene3D" id="1.10.3120.10">
    <property type="entry name" value="Trigger factor, C-terminal domain"/>
    <property type="match status" value="1"/>
</dbReference>
<evidence type="ECO:0000259" key="11">
    <source>
        <dbReference type="Pfam" id="PF00254"/>
    </source>
</evidence>
<evidence type="ECO:0000256" key="2">
    <source>
        <dbReference type="ARBA" id="ARBA00005464"/>
    </source>
</evidence>
<dbReference type="HAMAP" id="MF_00303">
    <property type="entry name" value="Trigger_factor_Tig"/>
    <property type="match status" value="1"/>
</dbReference>
<dbReference type="EMBL" id="JBHTBS010000002">
    <property type="protein sequence ID" value="MFC7336749.1"/>
    <property type="molecule type" value="Genomic_DNA"/>
</dbReference>
<evidence type="ECO:0000313" key="14">
    <source>
        <dbReference type="EMBL" id="MFC7336749.1"/>
    </source>
</evidence>
<keyword evidence="15" id="KW-1185">Reference proteome</keyword>
<dbReference type="SUPFAM" id="SSF102735">
    <property type="entry name" value="Trigger factor ribosome-binding domain"/>
    <property type="match status" value="1"/>
</dbReference>
<comment type="domain">
    <text evidence="9">Consists of 3 domains; the N-terminus binds the ribosome, the middle domain has PPIase activity, while the C-terminus has intrinsic chaperone activity on its own.</text>
</comment>
<evidence type="ECO:0000256" key="8">
    <source>
        <dbReference type="ARBA" id="ARBA00029986"/>
    </source>
</evidence>
<feature type="domain" description="Trigger factor C-terminal" evidence="13">
    <location>
        <begin position="271"/>
        <end position="428"/>
    </location>
</feature>
<keyword evidence="5 9" id="KW-0697">Rotamase</keyword>
<dbReference type="Pfam" id="PF00254">
    <property type="entry name" value="FKBP_C"/>
    <property type="match status" value="1"/>
</dbReference>
<dbReference type="InterPro" id="IPR037041">
    <property type="entry name" value="Trigger_fac_C_sf"/>
</dbReference>
<dbReference type="Pfam" id="PF05697">
    <property type="entry name" value="Trigger_N"/>
    <property type="match status" value="1"/>
</dbReference>
<dbReference type="InterPro" id="IPR008881">
    <property type="entry name" value="Trigger_fac_ribosome-bd_bac"/>
</dbReference>
<dbReference type="InterPro" id="IPR001179">
    <property type="entry name" value="PPIase_FKBP_dom"/>
</dbReference>
<dbReference type="InterPro" id="IPR008880">
    <property type="entry name" value="Trigger_fac_C"/>
</dbReference>
<reference evidence="15" key="1">
    <citation type="journal article" date="2019" name="Int. J. Syst. Evol. Microbiol.">
        <title>The Global Catalogue of Microorganisms (GCM) 10K type strain sequencing project: providing services to taxonomists for standard genome sequencing and annotation.</title>
        <authorList>
            <consortium name="The Broad Institute Genomics Platform"/>
            <consortium name="The Broad Institute Genome Sequencing Center for Infectious Disease"/>
            <person name="Wu L."/>
            <person name="Ma J."/>
        </authorList>
    </citation>
    <scope>NUCLEOTIDE SEQUENCE [LARGE SCALE GENOMIC DNA]</scope>
    <source>
        <strain evidence="15">CGMCC 4.1467</strain>
    </source>
</reference>
<dbReference type="Gene3D" id="3.10.50.40">
    <property type="match status" value="1"/>
</dbReference>
<evidence type="ECO:0000256" key="6">
    <source>
        <dbReference type="ARBA" id="ARBA00023186"/>
    </source>
</evidence>
<dbReference type="Gene3D" id="3.30.70.1050">
    <property type="entry name" value="Trigger factor ribosome-binding domain"/>
    <property type="match status" value="1"/>
</dbReference>
<comment type="caution">
    <text evidence="14">The sequence shown here is derived from an EMBL/GenBank/DDBJ whole genome shotgun (WGS) entry which is preliminary data.</text>
</comment>
<protein>
    <recommendedName>
        <fullName evidence="4 9">Trigger factor</fullName>
        <shortName evidence="9">TF</shortName>
        <ecNumber evidence="3 9">5.2.1.8</ecNumber>
    </recommendedName>
    <alternativeName>
        <fullName evidence="8 9">PPIase</fullName>
    </alternativeName>
</protein>
<evidence type="ECO:0000259" key="13">
    <source>
        <dbReference type="Pfam" id="PF05698"/>
    </source>
</evidence>
<keyword evidence="6 9" id="KW-0143">Chaperone</keyword>
<dbReference type="PIRSF" id="PIRSF003095">
    <property type="entry name" value="Trigger_factor"/>
    <property type="match status" value="1"/>
</dbReference>
<evidence type="ECO:0000256" key="9">
    <source>
        <dbReference type="HAMAP-Rule" id="MF_00303"/>
    </source>
</evidence>
<dbReference type="SUPFAM" id="SSF54534">
    <property type="entry name" value="FKBP-like"/>
    <property type="match status" value="1"/>
</dbReference>
<evidence type="ECO:0000256" key="7">
    <source>
        <dbReference type="ARBA" id="ARBA00023235"/>
    </source>
</evidence>
<feature type="domain" description="Trigger factor ribosome-binding bacterial" evidence="12">
    <location>
        <begin position="1"/>
        <end position="144"/>
    </location>
</feature>
<keyword evidence="9" id="KW-0132">Cell division</keyword>
<dbReference type="InterPro" id="IPR046357">
    <property type="entry name" value="PPIase_dom_sf"/>
</dbReference>
<sequence>MNITVDKQPNCTATLRVEVPSDAVNSERERILSAYASQAKIQGFRPGKAPRKVIEARYKNSISEELQERLVRKAFDEALQKEALKVLNFGNPADFSENPDGSVSFNSTLTLAPEIELPEYKGVAVKEPSAEISDEDINKNLESLRERFAEYEDIEDRAAENGDLAVLDYSSTLDGQPLEEAVGKSVGYLSSREGFWMKLDEQSFLPGFTAQLVGAKPGDEKEITVTVPEDFPVADLRSKELVFAVTVKELKKAVLPELDDELAAKLTGGKSLEELKSLLTQQMSAEKRRKIDDYKVNQIVEHFNSQVDFELPEALLRQETQSQADSLVQRGAQSGMSEEELAAQQAEIFATAGVQARTNLKTNFILQEIAHKENIIVNDQELVQHLASIATQRKENPKKFIKQLQKEGRIPGIRNSMLIGKAIDFILEHATVEEVSGEPEEIESTES</sequence>
<dbReference type="InterPro" id="IPR027304">
    <property type="entry name" value="Trigger_fact/SurA_dom_sf"/>
</dbReference>
<dbReference type="InterPro" id="IPR005215">
    <property type="entry name" value="Trig_fac"/>
</dbReference>
<dbReference type="Proteomes" id="UP001596472">
    <property type="component" value="Unassembled WGS sequence"/>
</dbReference>